<comment type="pathway">
    <text evidence="1">Ketone degradation; acetoin degradation.</text>
</comment>
<evidence type="ECO:0000259" key="5">
    <source>
        <dbReference type="Pfam" id="PF00850"/>
    </source>
</evidence>
<dbReference type="GO" id="GO:0045150">
    <property type="term" value="P:acetoin catabolic process"/>
    <property type="evidence" value="ECO:0007669"/>
    <property type="project" value="UniProtKB-UniPathway"/>
</dbReference>
<gene>
    <name evidence="6" type="ORF">FPZ45_11660</name>
</gene>
<dbReference type="PRINTS" id="PR01270">
    <property type="entry name" value="HDASUPER"/>
</dbReference>
<feature type="domain" description="Histone deacetylase" evidence="5">
    <location>
        <begin position="22"/>
        <end position="323"/>
    </location>
</feature>
<dbReference type="UniPathway" id="UPA00040"/>
<dbReference type="GO" id="GO:0040029">
    <property type="term" value="P:epigenetic regulation of gene expression"/>
    <property type="evidence" value="ECO:0007669"/>
    <property type="project" value="TreeGrafter"/>
</dbReference>
<evidence type="ECO:0000256" key="1">
    <source>
        <dbReference type="ARBA" id="ARBA00005101"/>
    </source>
</evidence>
<keyword evidence="4" id="KW-0006">Acetoin catabolism</keyword>
<dbReference type="PRINTS" id="PR01272">
    <property type="entry name" value="ACUCPROTEIN"/>
</dbReference>
<dbReference type="Proteomes" id="UP000316330">
    <property type="component" value="Unassembled WGS sequence"/>
</dbReference>
<dbReference type="Gene3D" id="3.40.800.20">
    <property type="entry name" value="Histone deacetylase domain"/>
    <property type="match status" value="1"/>
</dbReference>
<dbReference type="CDD" id="cd09994">
    <property type="entry name" value="HDAC_AcuC_like"/>
    <property type="match status" value="1"/>
</dbReference>
<dbReference type="RefSeq" id="WP_144701432.1">
    <property type="nucleotide sequence ID" value="NZ_VNJJ01000005.1"/>
</dbReference>
<dbReference type="InterPro" id="IPR023801">
    <property type="entry name" value="His_deacetylse_dom"/>
</dbReference>
<evidence type="ECO:0000256" key="2">
    <source>
        <dbReference type="ARBA" id="ARBA00005947"/>
    </source>
</evidence>
<dbReference type="EMBL" id="VNJJ01000005">
    <property type="protein sequence ID" value="TVY00657.1"/>
    <property type="molecule type" value="Genomic_DNA"/>
</dbReference>
<dbReference type="SUPFAM" id="SSF52768">
    <property type="entry name" value="Arginase/deacetylase"/>
    <property type="match status" value="1"/>
</dbReference>
<evidence type="ECO:0000313" key="7">
    <source>
        <dbReference type="Proteomes" id="UP000316330"/>
    </source>
</evidence>
<dbReference type="InterPro" id="IPR023696">
    <property type="entry name" value="Ureohydrolase_dom_sf"/>
</dbReference>
<evidence type="ECO:0000256" key="3">
    <source>
        <dbReference type="ARBA" id="ARBA00020218"/>
    </source>
</evidence>
<dbReference type="InterPro" id="IPR003085">
    <property type="entry name" value="AcuC"/>
</dbReference>
<accession>A0A559JL98</accession>
<organism evidence="6 7">
    <name type="scientific">Cohnella terricola</name>
    <dbReference type="NCBI Taxonomy" id="1289167"/>
    <lineage>
        <taxon>Bacteria</taxon>
        <taxon>Bacillati</taxon>
        <taxon>Bacillota</taxon>
        <taxon>Bacilli</taxon>
        <taxon>Bacillales</taxon>
        <taxon>Paenibacillaceae</taxon>
        <taxon>Cohnella</taxon>
    </lineage>
</organism>
<evidence type="ECO:0000313" key="6">
    <source>
        <dbReference type="EMBL" id="TVY00657.1"/>
    </source>
</evidence>
<sequence>MASSTIWINNTSSGRYRFSDDHPFHPVRLELAENLLLESDALDRTRTAPPFSLEEAERIVREIHRSDYVEAVEALSADSPNMKALSIAAQYGLEADGDTPHFPGMHQAAVALSAGSIAAADAVMSGRFEHSLHLAGGLHHAFPDRASGFCIYNDAAAAISYIRSKYRARVLYIDTDVHHGDGVQWFFYTDPDVFTLSIHETGKFLFPGSGFPHERGDSSGYGACLNIAMEPYTEDDSWLDCFRQAIERTALAFRPDIIVSQHGCDAHALDPLAHIHCSMRIYREMPRMIHQLAHRYTNGKWVALGGGGYDHWRVVPRAWSLLWLEMNEDPLLSSIDSVPLGGPLPRAWPNIPLKSKPDVALPTTWLDDVASWVPMPRRAEITEKNKKNLELAMQHIG</sequence>
<reference evidence="6 7" key="1">
    <citation type="submission" date="2019-07" db="EMBL/GenBank/DDBJ databases">
        <authorList>
            <person name="Kim J."/>
        </authorList>
    </citation>
    <scope>NUCLEOTIDE SEQUENCE [LARGE SCALE GENOMIC DNA]</scope>
    <source>
        <strain evidence="6 7">G13</strain>
    </source>
</reference>
<evidence type="ECO:0000256" key="4">
    <source>
        <dbReference type="ARBA" id="ARBA00022627"/>
    </source>
</evidence>
<dbReference type="PANTHER" id="PTHR10625">
    <property type="entry name" value="HISTONE DEACETYLASE HDAC1-RELATED"/>
    <property type="match status" value="1"/>
</dbReference>
<comment type="similarity">
    <text evidence="2">Belongs to the histone deacetylase family.</text>
</comment>
<dbReference type="GO" id="GO:0004407">
    <property type="term" value="F:histone deacetylase activity"/>
    <property type="evidence" value="ECO:0007669"/>
    <property type="project" value="TreeGrafter"/>
</dbReference>
<proteinExistence type="inferred from homology"/>
<comment type="caution">
    <text evidence="6">The sequence shown here is derived from an EMBL/GenBank/DDBJ whole genome shotgun (WGS) entry which is preliminary data.</text>
</comment>
<dbReference type="Pfam" id="PF00850">
    <property type="entry name" value="Hist_deacetyl"/>
    <property type="match status" value="1"/>
</dbReference>
<dbReference type="AlphaFoldDB" id="A0A559JL98"/>
<dbReference type="InterPro" id="IPR037138">
    <property type="entry name" value="His_deacetylse_dom_sf"/>
</dbReference>
<dbReference type="OrthoDB" id="9808367at2"/>
<protein>
    <recommendedName>
        <fullName evidence="3">Acetoin utilization protein AcuC</fullName>
    </recommendedName>
</protein>
<name>A0A559JL98_9BACL</name>
<dbReference type="InterPro" id="IPR000286">
    <property type="entry name" value="HDACs"/>
</dbReference>
<dbReference type="PANTHER" id="PTHR10625:SF10">
    <property type="entry name" value="HISTONE DEACETYLASE HDAC1"/>
    <property type="match status" value="1"/>
</dbReference>
<keyword evidence="7" id="KW-1185">Reference proteome</keyword>